<dbReference type="EMBL" id="BARS01052111">
    <property type="protein sequence ID" value="GAG51497.1"/>
    <property type="molecule type" value="Genomic_DNA"/>
</dbReference>
<name>X0YYD4_9ZZZZ</name>
<gene>
    <name evidence="1" type="ORF">S01H1_77525</name>
</gene>
<dbReference type="AlphaFoldDB" id="X0YYD4"/>
<protein>
    <submittedName>
        <fullName evidence="1">Uncharacterized protein</fullName>
    </submittedName>
</protein>
<comment type="caution">
    <text evidence="1">The sequence shown here is derived from an EMBL/GenBank/DDBJ whole genome shotgun (WGS) entry which is preliminary data.</text>
</comment>
<evidence type="ECO:0000313" key="1">
    <source>
        <dbReference type="EMBL" id="GAG51497.1"/>
    </source>
</evidence>
<sequence>LHGWRCMEVLRKDGKGTKAEWQVTERWVEPADLPTDDF</sequence>
<accession>X0YYD4</accession>
<reference evidence="1" key="1">
    <citation type="journal article" date="2014" name="Front. Microbiol.">
        <title>High frequency of phylogenetically diverse reductive dehalogenase-homologous genes in deep subseafloor sedimentary metagenomes.</title>
        <authorList>
            <person name="Kawai M."/>
            <person name="Futagami T."/>
            <person name="Toyoda A."/>
            <person name="Takaki Y."/>
            <person name="Nishi S."/>
            <person name="Hori S."/>
            <person name="Arai W."/>
            <person name="Tsubouchi T."/>
            <person name="Morono Y."/>
            <person name="Uchiyama I."/>
            <person name="Ito T."/>
            <person name="Fujiyama A."/>
            <person name="Inagaki F."/>
            <person name="Takami H."/>
        </authorList>
    </citation>
    <scope>NUCLEOTIDE SEQUENCE</scope>
    <source>
        <strain evidence="1">Expedition CK06-06</strain>
    </source>
</reference>
<organism evidence="1">
    <name type="scientific">marine sediment metagenome</name>
    <dbReference type="NCBI Taxonomy" id="412755"/>
    <lineage>
        <taxon>unclassified sequences</taxon>
        <taxon>metagenomes</taxon>
        <taxon>ecological metagenomes</taxon>
    </lineage>
</organism>
<proteinExistence type="predicted"/>
<feature type="non-terminal residue" evidence="1">
    <location>
        <position position="1"/>
    </location>
</feature>